<feature type="region of interest" description="Disordered" evidence="1">
    <location>
        <begin position="1"/>
        <end position="73"/>
    </location>
</feature>
<protein>
    <submittedName>
        <fullName evidence="2">Uncharacterized protein</fullName>
    </submittedName>
</protein>
<feature type="compositionally biased region" description="Basic and acidic residues" evidence="1">
    <location>
        <begin position="20"/>
        <end position="31"/>
    </location>
</feature>
<evidence type="ECO:0000256" key="1">
    <source>
        <dbReference type="SAM" id="MobiDB-lite"/>
    </source>
</evidence>
<keyword evidence="3" id="KW-1185">Reference proteome</keyword>
<comment type="caution">
    <text evidence="2">The sequence shown here is derived from an EMBL/GenBank/DDBJ whole genome shotgun (WGS) entry which is preliminary data.</text>
</comment>
<proteinExistence type="predicted"/>
<reference evidence="2 3" key="1">
    <citation type="journal article" date="2018" name="Front. Plant Sci.">
        <title>Red Clover (Trifolium pratense) and Zigzag Clover (T. medium) - A Picture of Genomic Similarities and Differences.</title>
        <authorList>
            <person name="Dluhosova J."/>
            <person name="Istvanek J."/>
            <person name="Nedelnik J."/>
            <person name="Repkova J."/>
        </authorList>
    </citation>
    <scope>NUCLEOTIDE SEQUENCE [LARGE SCALE GENOMIC DNA]</scope>
    <source>
        <strain evidence="3">cv. 10/8</strain>
        <tissue evidence="2">Leaf</tissue>
    </source>
</reference>
<accession>A0A392P3B7</accession>
<evidence type="ECO:0000313" key="2">
    <source>
        <dbReference type="EMBL" id="MCI05909.1"/>
    </source>
</evidence>
<dbReference type="EMBL" id="LXQA010060143">
    <property type="protein sequence ID" value="MCI05909.1"/>
    <property type="molecule type" value="Genomic_DNA"/>
</dbReference>
<organism evidence="2 3">
    <name type="scientific">Trifolium medium</name>
    <dbReference type="NCBI Taxonomy" id="97028"/>
    <lineage>
        <taxon>Eukaryota</taxon>
        <taxon>Viridiplantae</taxon>
        <taxon>Streptophyta</taxon>
        <taxon>Embryophyta</taxon>
        <taxon>Tracheophyta</taxon>
        <taxon>Spermatophyta</taxon>
        <taxon>Magnoliopsida</taxon>
        <taxon>eudicotyledons</taxon>
        <taxon>Gunneridae</taxon>
        <taxon>Pentapetalae</taxon>
        <taxon>rosids</taxon>
        <taxon>fabids</taxon>
        <taxon>Fabales</taxon>
        <taxon>Fabaceae</taxon>
        <taxon>Papilionoideae</taxon>
        <taxon>50 kb inversion clade</taxon>
        <taxon>NPAAA clade</taxon>
        <taxon>Hologalegina</taxon>
        <taxon>IRL clade</taxon>
        <taxon>Trifolieae</taxon>
        <taxon>Trifolium</taxon>
    </lineage>
</organism>
<name>A0A392P3B7_9FABA</name>
<feature type="compositionally biased region" description="Low complexity" evidence="1">
    <location>
        <begin position="63"/>
        <end position="73"/>
    </location>
</feature>
<evidence type="ECO:0000313" key="3">
    <source>
        <dbReference type="Proteomes" id="UP000265520"/>
    </source>
</evidence>
<dbReference type="Proteomes" id="UP000265520">
    <property type="component" value="Unassembled WGS sequence"/>
</dbReference>
<sequence>MLEEPKTDLEEPTPSMKSDPAVKKPRTEKVGNQRGGAPTVTPKCSRPLKGLKVETEGEDKHTSSLQQLLESTS</sequence>
<dbReference type="AlphaFoldDB" id="A0A392P3B7"/>
<feature type="compositionally biased region" description="Basic and acidic residues" evidence="1">
    <location>
        <begin position="51"/>
        <end position="62"/>
    </location>
</feature>